<proteinExistence type="inferred from homology"/>
<dbReference type="HOGENOM" id="CLU_145318_1_0_0"/>
<keyword evidence="5 6" id="KW-0535">Nitrogen fixation</keyword>
<organism evidence="7 8">
    <name type="scientific">Leptospirillum ferriphilum YSK</name>
    <dbReference type="NCBI Taxonomy" id="1441628"/>
    <lineage>
        <taxon>Bacteria</taxon>
        <taxon>Pseudomonadati</taxon>
        <taxon>Nitrospirota</taxon>
        <taxon>Nitrospiria</taxon>
        <taxon>Nitrospirales</taxon>
        <taxon>Nitrospiraceae</taxon>
        <taxon>Leptospirillum</taxon>
    </lineage>
</organism>
<name>A0A059XQI9_9BACT</name>
<evidence type="ECO:0000256" key="3">
    <source>
        <dbReference type="ARBA" id="ARBA00011284"/>
    </source>
</evidence>
<reference evidence="8" key="1">
    <citation type="submission" date="2014-02" db="EMBL/GenBank/DDBJ databases">
        <title>Complete genome sequence and comparative genomic analysis of the nitrogen-fixing bacterium Leptospirillum ferriphilum YSK.</title>
        <authorList>
            <person name="Guo X."/>
            <person name="Yin H."/>
            <person name="Liang Y."/>
            <person name="Hu Q."/>
            <person name="Ma L."/>
            <person name="Xiao Y."/>
            <person name="Zhang X."/>
            <person name="Qiu G."/>
            <person name="Liu X."/>
        </authorList>
    </citation>
    <scope>NUCLEOTIDE SEQUENCE [LARGE SCALE GENOMIC DNA]</scope>
    <source>
        <strain evidence="8">YSK</strain>
    </source>
</reference>
<dbReference type="EMBL" id="CP007243">
    <property type="protein sequence ID" value="AIA30824.1"/>
    <property type="molecule type" value="Genomic_DNA"/>
</dbReference>
<dbReference type="GO" id="GO:0009399">
    <property type="term" value="P:nitrogen fixation"/>
    <property type="evidence" value="ECO:0007669"/>
    <property type="project" value="UniProtKB-UniRule"/>
</dbReference>
<evidence type="ECO:0000256" key="6">
    <source>
        <dbReference type="HAMAP-Rule" id="MF_00529"/>
    </source>
</evidence>
<dbReference type="InterPro" id="IPR004893">
    <property type="entry name" value="NifW"/>
</dbReference>
<reference evidence="7 8" key="2">
    <citation type="journal article" date="2015" name="Biomed. Res. Int.">
        <title>Effects of Arsenite Resistance on the Growth and Functional Gene Expression of Leptospirillum ferriphilum and Acidithiobacillus thiooxidans in Pure Culture and Coculture.</title>
        <authorList>
            <person name="Jiang H."/>
            <person name="Liang Y."/>
            <person name="Yin H."/>
            <person name="Xiao Y."/>
            <person name="Guo X."/>
            <person name="Xu Y."/>
            <person name="Hu Q."/>
            <person name="Liu H."/>
            <person name="Liu X."/>
        </authorList>
    </citation>
    <scope>NUCLEOTIDE SEQUENCE [LARGE SCALE GENOMIC DNA]</scope>
    <source>
        <strain evidence="7 8">YSK</strain>
    </source>
</reference>
<gene>
    <name evidence="6 7" type="primary">nifW</name>
    <name evidence="7" type="ORF">Y981_08955</name>
</gene>
<comment type="subunit">
    <text evidence="3 6">Homotrimer; associates with NifD.</text>
</comment>
<comment type="similarity">
    <text evidence="2 6">Belongs to the NifW family.</text>
</comment>
<evidence type="ECO:0000256" key="2">
    <source>
        <dbReference type="ARBA" id="ARBA00008351"/>
    </source>
</evidence>
<dbReference type="KEGG" id="lfp:Y981_08955"/>
<sequence length="118" mass="13476">MENWEEASGRLTDAEDYFRFFEVEFDQKVVSVNRLHILKKFAEFREAIDQEWPDGVDSGKKREAYRAALRKAYETFLTRTARDEKLFKVFREATGGINVVFHPEGLGASNGGAGIAPK</sequence>
<evidence type="ECO:0000256" key="1">
    <source>
        <dbReference type="ARBA" id="ARBA00002247"/>
    </source>
</evidence>
<dbReference type="Pfam" id="PF03206">
    <property type="entry name" value="NifW"/>
    <property type="match status" value="1"/>
</dbReference>
<dbReference type="AlphaFoldDB" id="A0A059XQI9"/>
<evidence type="ECO:0000313" key="8">
    <source>
        <dbReference type="Proteomes" id="UP000027059"/>
    </source>
</evidence>
<evidence type="ECO:0000256" key="4">
    <source>
        <dbReference type="ARBA" id="ARBA00016274"/>
    </source>
</evidence>
<comment type="function">
    <text evidence="1 6">May protect the nitrogenase Fe-Mo protein from oxidative damage.</text>
</comment>
<evidence type="ECO:0000313" key="7">
    <source>
        <dbReference type="EMBL" id="AIA30824.1"/>
    </source>
</evidence>
<protein>
    <recommendedName>
        <fullName evidence="4 6">Nitrogenase-stabilizing/protective protein NifW</fullName>
    </recommendedName>
</protein>
<dbReference type="OrthoDB" id="9811868at2"/>
<dbReference type="RefSeq" id="WP_051613854.1">
    <property type="nucleotide sequence ID" value="NZ_CP007243.1"/>
</dbReference>
<evidence type="ECO:0000256" key="5">
    <source>
        <dbReference type="ARBA" id="ARBA00023231"/>
    </source>
</evidence>
<keyword evidence="8" id="KW-1185">Reference proteome</keyword>
<dbReference type="HAMAP" id="MF_00529">
    <property type="entry name" value="NifW"/>
    <property type="match status" value="1"/>
</dbReference>
<dbReference type="Proteomes" id="UP000027059">
    <property type="component" value="Chromosome"/>
</dbReference>
<accession>A0A059XQI9</accession>